<keyword evidence="3" id="KW-0813">Transport</keyword>
<keyword evidence="6 9" id="KW-1133">Transmembrane helix</keyword>
<evidence type="ECO:0000259" key="10">
    <source>
        <dbReference type="PROSITE" id="PS50192"/>
    </source>
</evidence>
<dbReference type="CDD" id="cd15841">
    <property type="entry name" value="SNARE_Qc"/>
    <property type="match status" value="1"/>
</dbReference>
<dbReference type="PROSITE" id="PS00914">
    <property type="entry name" value="SYNTAXIN"/>
    <property type="match status" value="1"/>
</dbReference>
<keyword evidence="8 9" id="KW-0472">Membrane</keyword>
<dbReference type="SUPFAM" id="SSF47661">
    <property type="entry name" value="t-snare proteins"/>
    <property type="match status" value="1"/>
</dbReference>
<reference evidence="11" key="1">
    <citation type="submission" date="2024-02" db="EMBL/GenBank/DDBJ databases">
        <authorList>
            <consortium name="ELIXIR-Norway"/>
            <consortium name="Elixir Norway"/>
        </authorList>
    </citation>
    <scope>NUCLEOTIDE SEQUENCE</scope>
</reference>
<dbReference type="CDD" id="cd21445">
    <property type="entry name" value="SNARE_NTD_AtSYP61-like"/>
    <property type="match status" value="1"/>
</dbReference>
<dbReference type="Pfam" id="PF09177">
    <property type="entry name" value="STX6_10_61_N"/>
    <property type="match status" value="1"/>
</dbReference>
<protein>
    <recommendedName>
        <fullName evidence="10">t-SNARE coiled-coil homology domain-containing protein</fullName>
    </recommendedName>
</protein>
<dbReference type="SUPFAM" id="SSF58038">
    <property type="entry name" value="SNARE fusion complex"/>
    <property type="match status" value="1"/>
</dbReference>
<comment type="subcellular location">
    <subcellularLocation>
        <location evidence="1">Golgi apparatus membrane</location>
        <topology evidence="1">Single-pass type IV membrane protein</topology>
    </subcellularLocation>
</comment>
<evidence type="ECO:0000256" key="5">
    <source>
        <dbReference type="ARBA" id="ARBA00022927"/>
    </source>
</evidence>
<evidence type="ECO:0000256" key="6">
    <source>
        <dbReference type="ARBA" id="ARBA00022989"/>
    </source>
</evidence>
<evidence type="ECO:0000313" key="11">
    <source>
        <dbReference type="EMBL" id="CAK9211176.1"/>
    </source>
</evidence>
<evidence type="ECO:0000256" key="8">
    <source>
        <dbReference type="ARBA" id="ARBA00023136"/>
    </source>
</evidence>
<proteinExistence type="inferred from homology"/>
<keyword evidence="4 9" id="KW-0812">Transmembrane</keyword>
<dbReference type="InterPro" id="IPR006012">
    <property type="entry name" value="Syntaxin/epimorphin_CS"/>
</dbReference>
<evidence type="ECO:0000256" key="3">
    <source>
        <dbReference type="ARBA" id="ARBA00022448"/>
    </source>
</evidence>
<dbReference type="EMBL" id="OZ019910">
    <property type="protein sequence ID" value="CAK9211176.1"/>
    <property type="molecule type" value="Genomic_DNA"/>
</dbReference>
<dbReference type="Gene3D" id="1.20.5.110">
    <property type="match status" value="1"/>
</dbReference>
<dbReference type="Proteomes" id="UP001497512">
    <property type="component" value="Chromosome 18"/>
</dbReference>
<accession>A0ABP0U2Q6</accession>
<sequence>MSALDPFYLVKEEIQDSVKGLQATFTRWERQPPSATDRIVLSKELLSGCESIEWQVEELDRATGVAERDPARFSIDLVEIERRKKWIASTFSQVHSIRRKLQTAAENGSGIRPGIATSNRRELMRMEEHPLPKSNHAADNGFITDESGQHALIMKEQEEDLDDLSETVMRLGGVGLTIHEELSSQGRLIDELGNDMDSTATRLDFIQKRVATVMKKAGWKGQVMIVVFLIALLLILTFLVFSG</sequence>
<evidence type="ECO:0000256" key="2">
    <source>
        <dbReference type="ARBA" id="ARBA00009063"/>
    </source>
</evidence>
<dbReference type="InterPro" id="IPR010989">
    <property type="entry name" value="SNARE"/>
</dbReference>
<evidence type="ECO:0000313" key="12">
    <source>
        <dbReference type="Proteomes" id="UP001497512"/>
    </source>
</evidence>
<dbReference type="PANTHER" id="PTHR12791">
    <property type="entry name" value="GOLGI SNARE BET1-RELATED"/>
    <property type="match status" value="1"/>
</dbReference>
<gene>
    <name evidence="11" type="ORF">CSSPTR1EN2_LOCUS10528</name>
</gene>
<evidence type="ECO:0000256" key="9">
    <source>
        <dbReference type="SAM" id="Phobius"/>
    </source>
</evidence>
<evidence type="ECO:0000256" key="7">
    <source>
        <dbReference type="ARBA" id="ARBA00023034"/>
    </source>
</evidence>
<dbReference type="SMART" id="SM00397">
    <property type="entry name" value="t_SNARE"/>
    <property type="match status" value="1"/>
</dbReference>
<dbReference type="InterPro" id="IPR015260">
    <property type="entry name" value="Syntaxin-6/10/61_N"/>
</dbReference>
<feature type="domain" description="T-SNARE coiled-coil homology" evidence="10">
    <location>
        <begin position="151"/>
        <end position="213"/>
    </location>
</feature>
<keyword evidence="12" id="KW-1185">Reference proteome</keyword>
<dbReference type="InterPro" id="IPR000727">
    <property type="entry name" value="T_SNARE_dom"/>
</dbReference>
<name>A0ABP0U2Q6_9BRYO</name>
<dbReference type="Gene3D" id="1.20.58.90">
    <property type="match status" value="1"/>
</dbReference>
<feature type="transmembrane region" description="Helical" evidence="9">
    <location>
        <begin position="223"/>
        <end position="241"/>
    </location>
</feature>
<comment type="similarity">
    <text evidence="2">Belongs to the syntaxin family.</text>
</comment>
<organism evidence="11 12">
    <name type="scientific">Sphagnum troendelagicum</name>
    <dbReference type="NCBI Taxonomy" id="128251"/>
    <lineage>
        <taxon>Eukaryota</taxon>
        <taxon>Viridiplantae</taxon>
        <taxon>Streptophyta</taxon>
        <taxon>Embryophyta</taxon>
        <taxon>Bryophyta</taxon>
        <taxon>Sphagnophytina</taxon>
        <taxon>Sphagnopsida</taxon>
        <taxon>Sphagnales</taxon>
        <taxon>Sphagnaceae</taxon>
        <taxon>Sphagnum</taxon>
    </lineage>
</organism>
<keyword evidence="5" id="KW-0653">Protein transport</keyword>
<dbReference type="PROSITE" id="PS50192">
    <property type="entry name" value="T_SNARE"/>
    <property type="match status" value="1"/>
</dbReference>
<evidence type="ECO:0000256" key="1">
    <source>
        <dbReference type="ARBA" id="ARBA00004409"/>
    </source>
</evidence>
<evidence type="ECO:0000256" key="4">
    <source>
        <dbReference type="ARBA" id="ARBA00022692"/>
    </source>
</evidence>
<keyword evidence="7" id="KW-0333">Golgi apparatus</keyword>